<reference evidence="3 4" key="1">
    <citation type="journal article" date="2016" name="Nat. Commun.">
        <title>Thousands of microbial genomes shed light on interconnected biogeochemical processes in an aquifer system.</title>
        <authorList>
            <person name="Anantharaman K."/>
            <person name="Brown C.T."/>
            <person name="Hug L.A."/>
            <person name="Sharon I."/>
            <person name="Castelle C.J."/>
            <person name="Probst A.J."/>
            <person name="Thomas B.C."/>
            <person name="Singh A."/>
            <person name="Wilkins M.J."/>
            <person name="Karaoz U."/>
            <person name="Brodie E.L."/>
            <person name="Williams K.H."/>
            <person name="Hubbard S.S."/>
            <person name="Banfield J.F."/>
        </authorList>
    </citation>
    <scope>NUCLEOTIDE SEQUENCE [LARGE SCALE GENOMIC DNA]</scope>
</reference>
<dbReference type="STRING" id="1802055.A3A74_05465"/>
<protein>
    <recommendedName>
        <fullName evidence="2">Glycosyltransferase 2-like domain-containing protein</fullName>
    </recommendedName>
</protein>
<evidence type="ECO:0000259" key="2">
    <source>
        <dbReference type="Pfam" id="PF13632"/>
    </source>
</evidence>
<feature type="transmembrane region" description="Helical" evidence="1">
    <location>
        <begin position="294"/>
        <end position="316"/>
    </location>
</feature>
<gene>
    <name evidence="3" type="ORF">A3A74_05465</name>
</gene>
<dbReference type="SUPFAM" id="SSF53448">
    <property type="entry name" value="Nucleotide-diphospho-sugar transferases"/>
    <property type="match status" value="1"/>
</dbReference>
<accession>A0A1F7I964</accession>
<dbReference type="InterPro" id="IPR029044">
    <property type="entry name" value="Nucleotide-diphossugar_trans"/>
</dbReference>
<dbReference type="EMBL" id="MGAF01000042">
    <property type="protein sequence ID" value="OGK39903.1"/>
    <property type="molecule type" value="Genomic_DNA"/>
</dbReference>
<keyword evidence="1" id="KW-0472">Membrane</keyword>
<evidence type="ECO:0000313" key="4">
    <source>
        <dbReference type="Proteomes" id="UP000179270"/>
    </source>
</evidence>
<dbReference type="AlphaFoldDB" id="A0A1F7I964"/>
<organism evidence="3 4">
    <name type="scientific">Candidatus Roizmanbacteria bacterium RIFCSPLOWO2_01_FULL_35_13</name>
    <dbReference type="NCBI Taxonomy" id="1802055"/>
    <lineage>
        <taxon>Bacteria</taxon>
        <taxon>Candidatus Roizmaniibacteriota</taxon>
    </lineage>
</organism>
<keyword evidence="1" id="KW-0812">Transmembrane</keyword>
<dbReference type="Gene3D" id="3.90.550.10">
    <property type="entry name" value="Spore Coat Polysaccharide Biosynthesis Protein SpsA, Chain A"/>
    <property type="match status" value="1"/>
</dbReference>
<dbReference type="Pfam" id="PF13632">
    <property type="entry name" value="Glyco_trans_2_3"/>
    <property type="match status" value="1"/>
</dbReference>
<feature type="domain" description="Glycosyltransferase 2-like" evidence="2">
    <location>
        <begin position="83"/>
        <end position="278"/>
    </location>
</feature>
<name>A0A1F7I964_9BACT</name>
<dbReference type="InterPro" id="IPR050834">
    <property type="entry name" value="Glycosyltransf_2"/>
</dbReference>
<keyword evidence="1" id="KW-1133">Transmembrane helix</keyword>
<dbReference type="PANTHER" id="PTHR43685:SF2">
    <property type="entry name" value="GLYCOSYLTRANSFERASE 2-LIKE DOMAIN-CONTAINING PROTEIN"/>
    <property type="match status" value="1"/>
</dbReference>
<comment type="caution">
    <text evidence="3">The sequence shown here is derived from an EMBL/GenBank/DDBJ whole genome shotgun (WGS) entry which is preliminary data.</text>
</comment>
<evidence type="ECO:0000313" key="3">
    <source>
        <dbReference type="EMBL" id="OGK39903.1"/>
    </source>
</evidence>
<evidence type="ECO:0000256" key="1">
    <source>
        <dbReference type="SAM" id="Phobius"/>
    </source>
</evidence>
<dbReference type="PANTHER" id="PTHR43685">
    <property type="entry name" value="GLYCOSYLTRANSFERASE"/>
    <property type="match status" value="1"/>
</dbReference>
<feature type="transmembrane region" description="Helical" evidence="1">
    <location>
        <begin position="268"/>
        <end position="288"/>
    </location>
</feature>
<dbReference type="Proteomes" id="UP000179270">
    <property type="component" value="Unassembled WGS sequence"/>
</dbReference>
<feature type="transmembrane region" description="Helical" evidence="1">
    <location>
        <begin position="239"/>
        <end position="261"/>
    </location>
</feature>
<dbReference type="InterPro" id="IPR001173">
    <property type="entry name" value="Glyco_trans_2-like"/>
</dbReference>
<proteinExistence type="predicted"/>
<sequence>MREPKISVIIPLYVIDDRFFEDLKKYDKLNYSNFEIIVVCDKKVTLPKLKKNIKLILTHKRESGPAEKRDLALKYAKGKICAFIDDDAYPDSNWLKNAAWEFKDPEISALGGPGLTPPEDDFWEQTTGLVYSSFFCGGLAQYRFVKGKRKFVVDYPAYNLLVRADLLKKVGGYGSYFYGGEDTFLCLKLIKAGYKILYSPKVVVYHHRRPLFIDYLKQIANVGKHRGYFAKRFPETSAYFWYFIPLSLSLGFFLLLFFSLFNSQIRMIFISLLLLFFILAWSSVIYKGPILNSFFAAIGVIATHIFYGSAFIKGLLIKDLKR</sequence>